<accession>A0A4Y1RLT0</accession>
<dbReference type="AlphaFoldDB" id="A0A4Y1RLT0"/>
<reference evidence="1" key="1">
    <citation type="journal article" date="2019" name="Science">
        <title>Mutation of a bHLH transcription factor allowed almond domestication.</title>
        <authorList>
            <person name="Sanchez-Perez R."/>
            <person name="Pavan S."/>
            <person name="Mazzeo R."/>
            <person name="Moldovan C."/>
            <person name="Aiese Cigliano R."/>
            <person name="Del Cueto J."/>
            <person name="Ricciardi F."/>
            <person name="Lotti C."/>
            <person name="Ricciardi L."/>
            <person name="Dicenta F."/>
            <person name="Lopez-Marques R.L."/>
            <person name="Lindberg Moller B."/>
        </authorList>
    </citation>
    <scope>NUCLEOTIDE SEQUENCE</scope>
</reference>
<proteinExistence type="predicted"/>
<organism evidence="1">
    <name type="scientific">Prunus dulcis</name>
    <name type="common">Almond</name>
    <name type="synonym">Amygdalus dulcis</name>
    <dbReference type="NCBI Taxonomy" id="3755"/>
    <lineage>
        <taxon>Eukaryota</taxon>
        <taxon>Viridiplantae</taxon>
        <taxon>Streptophyta</taxon>
        <taxon>Embryophyta</taxon>
        <taxon>Tracheophyta</taxon>
        <taxon>Spermatophyta</taxon>
        <taxon>Magnoliopsida</taxon>
        <taxon>eudicotyledons</taxon>
        <taxon>Gunneridae</taxon>
        <taxon>Pentapetalae</taxon>
        <taxon>rosids</taxon>
        <taxon>fabids</taxon>
        <taxon>Rosales</taxon>
        <taxon>Rosaceae</taxon>
        <taxon>Amygdaloideae</taxon>
        <taxon>Amygdaleae</taxon>
        <taxon>Prunus</taxon>
    </lineage>
</organism>
<protein>
    <submittedName>
        <fullName evidence="1">Uncharacterized protein</fullName>
    </submittedName>
</protein>
<evidence type="ECO:0000313" key="1">
    <source>
        <dbReference type="EMBL" id="BBH05320.1"/>
    </source>
</evidence>
<name>A0A4Y1RLT0_PRUDU</name>
<sequence length="47" mass="5473">MRDPPPGHSKLPHHHVSWCGLFECLTGEKFWEWSKYRGDSAEFSAEV</sequence>
<dbReference type="EMBL" id="AP019302">
    <property type="protein sequence ID" value="BBH05320.1"/>
    <property type="molecule type" value="Genomic_DNA"/>
</dbReference>
<gene>
    <name evidence="1" type="ORF">Prudu_016673</name>
</gene>